<sequence>MYPLIKTQHRPIRVVAALGATVALAFTAACGSDGEGGTKSASQGSCKKEIKAAYEQVEKNPDAPQPTETPDACKGLTDAELEDMMEEVVKDEVTVGADKLETGEKKPGDEDAGSGQATELKAGEVYTYPDDVSVSVQSLSPITQYGEYDDKPEAGQTAFRATISIDNGSKKPIDIDDLYLTVQGATNGGDVRDLYVEAGSKQMTGRLAPGVKTEKTAEYAIDDKYGKKVLVIIGHTAEGSENWSMEDPTWTATIK</sequence>
<evidence type="ECO:0000256" key="1">
    <source>
        <dbReference type="ARBA" id="ARBA00022729"/>
    </source>
</evidence>
<name>A0ABT2JL31_9ACTN</name>
<evidence type="ECO:0008006" key="6">
    <source>
        <dbReference type="Google" id="ProtNLM"/>
    </source>
</evidence>
<feature type="chain" id="PRO_5046663450" description="DUF4352 domain-containing protein" evidence="3">
    <location>
        <begin position="26"/>
        <end position="255"/>
    </location>
</feature>
<feature type="signal peptide" evidence="3">
    <location>
        <begin position="1"/>
        <end position="25"/>
    </location>
</feature>
<evidence type="ECO:0000313" key="5">
    <source>
        <dbReference type="Proteomes" id="UP001156389"/>
    </source>
</evidence>
<keyword evidence="5" id="KW-1185">Reference proteome</keyword>
<comment type="caution">
    <text evidence="4">The sequence shown here is derived from an EMBL/GenBank/DDBJ whole genome shotgun (WGS) entry which is preliminary data.</text>
</comment>
<reference evidence="4 5" key="1">
    <citation type="submission" date="2021-10" db="EMBL/GenBank/DDBJ databases">
        <title>Streptomyces gossypii sp. nov., isolated from soil collected from cotton field.</title>
        <authorList>
            <person name="Ge X."/>
            <person name="Chen X."/>
            <person name="Liu W."/>
        </authorList>
    </citation>
    <scope>NUCLEOTIDE SEQUENCE [LARGE SCALE GENOMIC DNA]</scope>
    <source>
        <strain evidence="4 5">N2-109</strain>
    </source>
</reference>
<dbReference type="EMBL" id="JAJAGO010000001">
    <property type="protein sequence ID" value="MCT2588496.1"/>
    <property type="molecule type" value="Genomic_DNA"/>
</dbReference>
<dbReference type="Proteomes" id="UP001156389">
    <property type="component" value="Unassembled WGS sequence"/>
</dbReference>
<organism evidence="4 5">
    <name type="scientific">Streptomyces gossypii</name>
    <dbReference type="NCBI Taxonomy" id="2883101"/>
    <lineage>
        <taxon>Bacteria</taxon>
        <taxon>Bacillati</taxon>
        <taxon>Actinomycetota</taxon>
        <taxon>Actinomycetes</taxon>
        <taxon>Kitasatosporales</taxon>
        <taxon>Streptomycetaceae</taxon>
        <taxon>Streptomyces</taxon>
    </lineage>
</organism>
<gene>
    <name evidence="4" type="ORF">LHJ74_00800</name>
</gene>
<feature type="compositionally biased region" description="Basic and acidic residues" evidence="2">
    <location>
        <begin position="93"/>
        <end position="109"/>
    </location>
</feature>
<accession>A0ABT2JL31</accession>
<dbReference type="InterPro" id="IPR029050">
    <property type="entry name" value="Immunoprotect_excell_Ig-like"/>
</dbReference>
<dbReference type="PROSITE" id="PS51257">
    <property type="entry name" value="PROKAR_LIPOPROTEIN"/>
    <property type="match status" value="1"/>
</dbReference>
<keyword evidence="1 3" id="KW-0732">Signal</keyword>
<evidence type="ECO:0000256" key="3">
    <source>
        <dbReference type="SAM" id="SignalP"/>
    </source>
</evidence>
<proteinExistence type="predicted"/>
<dbReference type="RefSeq" id="WP_260215405.1">
    <property type="nucleotide sequence ID" value="NZ_JAJAGO010000001.1"/>
</dbReference>
<dbReference type="Gene3D" id="2.60.40.1240">
    <property type="match status" value="1"/>
</dbReference>
<evidence type="ECO:0000313" key="4">
    <source>
        <dbReference type="EMBL" id="MCT2588496.1"/>
    </source>
</evidence>
<evidence type="ECO:0000256" key="2">
    <source>
        <dbReference type="SAM" id="MobiDB-lite"/>
    </source>
</evidence>
<protein>
    <recommendedName>
        <fullName evidence="6">DUF4352 domain-containing protein</fullName>
    </recommendedName>
</protein>
<feature type="region of interest" description="Disordered" evidence="2">
    <location>
        <begin position="93"/>
        <end position="119"/>
    </location>
</feature>